<dbReference type="InterPro" id="IPR050300">
    <property type="entry name" value="GDXG_lipolytic_enzyme"/>
</dbReference>
<dbReference type="PANTHER" id="PTHR48081:SF26">
    <property type="entry name" value="ALPHA_BETA HYDROLASE FOLD-3 DOMAIN-CONTAINING PROTEIN"/>
    <property type="match status" value="1"/>
</dbReference>
<comment type="caution">
    <text evidence="3">The sequence shown here is derived from an EMBL/GenBank/DDBJ whole genome shotgun (WGS) entry which is preliminary data.</text>
</comment>
<gene>
    <name evidence="3" type="ORF">HGRIS_002661</name>
</gene>
<evidence type="ECO:0000259" key="2">
    <source>
        <dbReference type="Pfam" id="PF07859"/>
    </source>
</evidence>
<keyword evidence="1" id="KW-0378">Hydrolase</keyword>
<accession>A0ABR3JM31</accession>
<sequence>MAFLLFHYQPFRALYLTYEILTTVFVRVPFWVVTSLPRSWRPRPAWSLKRVVNFNLLCRINRVFKRIDPVQGIPNHLALESGVNVNGVWVEAAPQLVTSPLKEWAHAASVAPLRIPGYWLHKKTSSIPVGAPPMPKEKVVYALHGGAYIALSAHPNSPVSAIPKGLLKHVGTVHRVFSIEYRLSGGLPHKSQDENPFPAALLDAIAGYNYLVNVVGFDPTDIILDGDSAGANLALALTRYLVEHQNDTQVKLPKPPGSLLLLSPWADLSFSHDIDPKTSTSHLNHKSDFIDMRSSNKWMQYAKRVYTGPHGLGAAEVNAYISPASLHYSVKDSATGPAVLFKGFPRTFIVGGGAEVLIGQIRTLKDRMIRDLGEGDGVKPGEGKVRYYEVPDGIHDYLIFAWHEPERTETSKAIAAWIDQTVQ</sequence>
<dbReference type="Proteomes" id="UP001556367">
    <property type="component" value="Unassembled WGS sequence"/>
</dbReference>
<keyword evidence="4" id="KW-1185">Reference proteome</keyword>
<dbReference type="Pfam" id="PF07859">
    <property type="entry name" value="Abhydrolase_3"/>
    <property type="match status" value="1"/>
</dbReference>
<dbReference type="EMBL" id="JASNQZ010000006">
    <property type="protein sequence ID" value="KAL0956520.1"/>
    <property type="molecule type" value="Genomic_DNA"/>
</dbReference>
<name>A0ABR3JM31_9AGAR</name>
<proteinExistence type="predicted"/>
<dbReference type="PANTHER" id="PTHR48081">
    <property type="entry name" value="AB HYDROLASE SUPERFAMILY PROTEIN C4A8.06C"/>
    <property type="match status" value="1"/>
</dbReference>
<evidence type="ECO:0000256" key="1">
    <source>
        <dbReference type="ARBA" id="ARBA00022801"/>
    </source>
</evidence>
<dbReference type="SUPFAM" id="SSF53474">
    <property type="entry name" value="alpha/beta-Hydrolases"/>
    <property type="match status" value="1"/>
</dbReference>
<protein>
    <recommendedName>
        <fullName evidence="2">Alpha/beta hydrolase fold-3 domain-containing protein</fullName>
    </recommendedName>
</protein>
<evidence type="ECO:0000313" key="3">
    <source>
        <dbReference type="EMBL" id="KAL0956520.1"/>
    </source>
</evidence>
<reference evidence="4" key="1">
    <citation type="submission" date="2024-06" db="EMBL/GenBank/DDBJ databases">
        <title>Multi-omics analyses provide insights into the biosynthesis of the anticancer antibiotic pleurotin in Hohenbuehelia grisea.</title>
        <authorList>
            <person name="Weaver J.A."/>
            <person name="Alberti F."/>
        </authorList>
    </citation>
    <scope>NUCLEOTIDE SEQUENCE [LARGE SCALE GENOMIC DNA]</scope>
    <source>
        <strain evidence="4">T-177</strain>
    </source>
</reference>
<dbReference type="InterPro" id="IPR029058">
    <property type="entry name" value="AB_hydrolase_fold"/>
</dbReference>
<dbReference type="InterPro" id="IPR013094">
    <property type="entry name" value="AB_hydrolase_3"/>
</dbReference>
<evidence type="ECO:0000313" key="4">
    <source>
        <dbReference type="Proteomes" id="UP001556367"/>
    </source>
</evidence>
<organism evidence="3 4">
    <name type="scientific">Hohenbuehelia grisea</name>
    <dbReference type="NCBI Taxonomy" id="104357"/>
    <lineage>
        <taxon>Eukaryota</taxon>
        <taxon>Fungi</taxon>
        <taxon>Dikarya</taxon>
        <taxon>Basidiomycota</taxon>
        <taxon>Agaricomycotina</taxon>
        <taxon>Agaricomycetes</taxon>
        <taxon>Agaricomycetidae</taxon>
        <taxon>Agaricales</taxon>
        <taxon>Pleurotineae</taxon>
        <taxon>Pleurotaceae</taxon>
        <taxon>Hohenbuehelia</taxon>
    </lineage>
</organism>
<feature type="domain" description="Alpha/beta hydrolase fold-3" evidence="2">
    <location>
        <begin position="142"/>
        <end position="368"/>
    </location>
</feature>
<dbReference type="Gene3D" id="3.40.50.1820">
    <property type="entry name" value="alpha/beta hydrolase"/>
    <property type="match status" value="1"/>
</dbReference>